<accession>A0A644Y5D5</accession>
<sequence length="235" mass="26315">MTLLLAIGFFAIWGMLAFRRWYIRWGLALIALGGVWLATTFFGAFAGAFGPEPVHRYRRHFFAVLAQEVEQSSDFAVAIRRMQTNVASPEFEAYRQSVLPSPMSDRWNRALFVLLAAAGIAEYKLRGRTCKLTVLLFWCAIMILIGNIAWHQAEHRLAGHHLELLGDSEELMLKEFFERADHIILPPAERAAAIRTYFVRRANVCHSEPFGELAEALFGPLPAQAEASAGPAATP</sequence>
<dbReference type="EMBL" id="VSSQ01004104">
    <property type="protein sequence ID" value="MPM23756.1"/>
    <property type="molecule type" value="Genomic_DNA"/>
</dbReference>
<evidence type="ECO:0000256" key="1">
    <source>
        <dbReference type="SAM" id="Phobius"/>
    </source>
</evidence>
<reference evidence="2" key="1">
    <citation type="submission" date="2019-08" db="EMBL/GenBank/DDBJ databases">
        <authorList>
            <person name="Kucharzyk K."/>
            <person name="Murdoch R.W."/>
            <person name="Higgins S."/>
            <person name="Loffler F."/>
        </authorList>
    </citation>
    <scope>NUCLEOTIDE SEQUENCE</scope>
</reference>
<dbReference type="AlphaFoldDB" id="A0A644Y5D5"/>
<comment type="caution">
    <text evidence="2">The sequence shown here is derived from an EMBL/GenBank/DDBJ whole genome shotgun (WGS) entry which is preliminary data.</text>
</comment>
<proteinExistence type="predicted"/>
<gene>
    <name evidence="2" type="ORF">SDC9_70230</name>
</gene>
<feature type="transmembrane region" description="Helical" evidence="1">
    <location>
        <begin position="132"/>
        <end position="150"/>
    </location>
</feature>
<evidence type="ECO:0000313" key="2">
    <source>
        <dbReference type="EMBL" id="MPM23756.1"/>
    </source>
</evidence>
<keyword evidence="1" id="KW-0812">Transmembrane</keyword>
<protein>
    <submittedName>
        <fullName evidence="2">Uncharacterized protein</fullName>
    </submittedName>
</protein>
<keyword evidence="1" id="KW-0472">Membrane</keyword>
<keyword evidence="1" id="KW-1133">Transmembrane helix</keyword>
<feature type="transmembrane region" description="Helical" evidence="1">
    <location>
        <begin position="27"/>
        <end position="49"/>
    </location>
</feature>
<organism evidence="2">
    <name type="scientific">bioreactor metagenome</name>
    <dbReference type="NCBI Taxonomy" id="1076179"/>
    <lineage>
        <taxon>unclassified sequences</taxon>
        <taxon>metagenomes</taxon>
        <taxon>ecological metagenomes</taxon>
    </lineage>
</organism>
<name>A0A644Y5D5_9ZZZZ</name>